<dbReference type="SUPFAM" id="SSF47831">
    <property type="entry name" value="Enzyme I of the PEP:sugar phosphotransferase system HPr-binding (sub)domain"/>
    <property type="match status" value="1"/>
</dbReference>
<feature type="binding site" evidence="18">
    <location>
        <position position="341"/>
    </location>
    <ligand>
        <name>phosphoenolpyruvate</name>
        <dbReference type="ChEBI" id="CHEBI:58702"/>
    </ligand>
</feature>
<evidence type="ECO:0000259" key="23">
    <source>
        <dbReference type="Pfam" id="PF05524"/>
    </source>
</evidence>
<dbReference type="PROSITE" id="PS00742">
    <property type="entry name" value="PEP_ENZYMES_2"/>
    <property type="match status" value="1"/>
</dbReference>
<organism evidence="24 25">
    <name type="scientific">Cerasicoccus arenae</name>
    <dbReference type="NCBI Taxonomy" id="424488"/>
    <lineage>
        <taxon>Bacteria</taxon>
        <taxon>Pseudomonadati</taxon>
        <taxon>Verrucomicrobiota</taxon>
        <taxon>Opitutia</taxon>
        <taxon>Puniceicoccales</taxon>
        <taxon>Cerasicoccaceae</taxon>
        <taxon>Cerasicoccus</taxon>
    </lineage>
</organism>
<dbReference type="InterPro" id="IPR024692">
    <property type="entry name" value="PTS_EI"/>
</dbReference>
<feature type="binding site" evidence="19">
    <location>
        <position position="440"/>
    </location>
    <ligand>
        <name>Mg(2+)</name>
        <dbReference type="ChEBI" id="CHEBI:18420"/>
    </ligand>
</feature>
<proteinExistence type="inferred from homology"/>
<feature type="active site" description="Proton donor" evidence="17">
    <location>
        <position position="511"/>
    </location>
</feature>
<dbReference type="PRINTS" id="PR01736">
    <property type="entry name" value="PHPHTRNFRASE"/>
</dbReference>
<feature type="domain" description="PEP-utilising enzyme C-terminal" evidence="22">
    <location>
        <begin position="267"/>
        <end position="550"/>
    </location>
</feature>
<feature type="binding site" evidence="19">
    <location>
        <position position="464"/>
    </location>
    <ligand>
        <name>Mg(2+)</name>
        <dbReference type="ChEBI" id="CHEBI:18420"/>
    </ligand>
</feature>
<dbReference type="InterPro" id="IPR023151">
    <property type="entry name" value="PEP_util_CS"/>
</dbReference>
<dbReference type="Gene3D" id="3.50.30.10">
    <property type="entry name" value="Phosphohistidine domain"/>
    <property type="match status" value="1"/>
</dbReference>
<accession>A0A8J3DJY2</accession>
<name>A0A8J3DJY2_9BACT</name>
<keyword evidence="7 16" id="KW-0813">Transport</keyword>
<dbReference type="InterPro" id="IPR015813">
    <property type="entry name" value="Pyrv/PenolPyrv_kinase-like_dom"/>
</dbReference>
<evidence type="ECO:0000313" key="25">
    <source>
        <dbReference type="Proteomes" id="UP000642829"/>
    </source>
</evidence>
<evidence type="ECO:0000259" key="22">
    <source>
        <dbReference type="Pfam" id="PF02896"/>
    </source>
</evidence>
<evidence type="ECO:0000256" key="15">
    <source>
        <dbReference type="ARBA" id="ARBA00033235"/>
    </source>
</evidence>
<evidence type="ECO:0000256" key="12">
    <source>
        <dbReference type="ARBA" id="ARBA00022723"/>
    </source>
</evidence>
<evidence type="ECO:0000256" key="14">
    <source>
        <dbReference type="ARBA" id="ARBA00022842"/>
    </source>
</evidence>
<dbReference type="GO" id="GO:0008965">
    <property type="term" value="F:phosphoenolpyruvate-protein phosphotransferase activity"/>
    <property type="evidence" value="ECO:0007669"/>
    <property type="project" value="UniProtKB-EC"/>
</dbReference>
<dbReference type="GO" id="GO:0046872">
    <property type="term" value="F:metal ion binding"/>
    <property type="evidence" value="ECO:0007669"/>
    <property type="project" value="UniProtKB-KW"/>
</dbReference>
<evidence type="ECO:0000313" key="24">
    <source>
        <dbReference type="EMBL" id="GHC09706.1"/>
    </source>
</evidence>
<reference evidence="24" key="2">
    <citation type="submission" date="2020-09" db="EMBL/GenBank/DDBJ databases">
        <authorList>
            <person name="Sun Q."/>
            <person name="Kim S."/>
        </authorList>
    </citation>
    <scope>NUCLEOTIDE SEQUENCE</scope>
    <source>
        <strain evidence="24">KCTC 12870</strain>
    </source>
</reference>
<evidence type="ECO:0000256" key="7">
    <source>
        <dbReference type="ARBA" id="ARBA00022448"/>
    </source>
</evidence>
<dbReference type="InterPro" id="IPR000121">
    <property type="entry name" value="PEP_util_C"/>
</dbReference>
<evidence type="ECO:0000256" key="20">
    <source>
        <dbReference type="SAM" id="Coils"/>
    </source>
</evidence>
<evidence type="ECO:0000256" key="11">
    <source>
        <dbReference type="ARBA" id="ARBA00022683"/>
    </source>
</evidence>
<evidence type="ECO:0000256" key="17">
    <source>
        <dbReference type="PIRSR" id="PIRSR000732-1"/>
    </source>
</evidence>
<feature type="coiled-coil region" evidence="20">
    <location>
        <begin position="401"/>
        <end position="435"/>
    </location>
</feature>
<dbReference type="InterPro" id="IPR050499">
    <property type="entry name" value="PEP-utilizing_PTS_enzyme"/>
</dbReference>
<dbReference type="EMBL" id="BMXG01000022">
    <property type="protein sequence ID" value="GHC09706.1"/>
    <property type="molecule type" value="Genomic_DNA"/>
</dbReference>
<dbReference type="PANTHER" id="PTHR46244">
    <property type="entry name" value="PHOSPHOENOLPYRUVATE-PROTEIN PHOSPHOTRANSFERASE"/>
    <property type="match status" value="1"/>
</dbReference>
<dbReference type="InterPro" id="IPR008279">
    <property type="entry name" value="PEP-util_enz_mobile_dom"/>
</dbReference>
<evidence type="ECO:0000256" key="6">
    <source>
        <dbReference type="ARBA" id="ARBA00016544"/>
    </source>
</evidence>
<evidence type="ECO:0000256" key="16">
    <source>
        <dbReference type="PIRNR" id="PIRNR000732"/>
    </source>
</evidence>
<evidence type="ECO:0000256" key="18">
    <source>
        <dbReference type="PIRSR" id="PIRSR000732-2"/>
    </source>
</evidence>
<keyword evidence="8 16" id="KW-0963">Cytoplasm</keyword>
<evidence type="ECO:0000256" key="10">
    <source>
        <dbReference type="ARBA" id="ARBA00022679"/>
    </source>
</evidence>
<dbReference type="InterPro" id="IPR036618">
    <property type="entry name" value="PtsI_HPr-bd_sf"/>
</dbReference>
<dbReference type="PIRSF" id="PIRSF000732">
    <property type="entry name" value="PTS_enzyme_I"/>
    <property type="match status" value="1"/>
</dbReference>
<comment type="caution">
    <text evidence="24">The sequence shown here is derived from an EMBL/GenBank/DDBJ whole genome shotgun (WGS) entry which is preliminary data.</text>
</comment>
<evidence type="ECO:0000256" key="13">
    <source>
        <dbReference type="ARBA" id="ARBA00022777"/>
    </source>
</evidence>
<evidence type="ECO:0000256" key="2">
    <source>
        <dbReference type="ARBA" id="ARBA00001946"/>
    </source>
</evidence>
<protein>
    <recommendedName>
        <fullName evidence="6 16">Phosphoenolpyruvate-protein phosphotransferase</fullName>
        <ecNumber evidence="5 16">2.7.3.9</ecNumber>
    </recommendedName>
    <alternativeName>
        <fullName evidence="15 16">Phosphotransferase system, enzyme I</fullName>
    </alternativeName>
</protein>
<dbReference type="GO" id="GO:0009401">
    <property type="term" value="P:phosphoenolpyruvate-dependent sugar phosphotransferase system"/>
    <property type="evidence" value="ECO:0007669"/>
    <property type="project" value="UniProtKB-KW"/>
</dbReference>
<evidence type="ECO:0000256" key="8">
    <source>
        <dbReference type="ARBA" id="ARBA00022490"/>
    </source>
</evidence>
<comment type="cofactor">
    <cofactor evidence="2 16 19">
        <name>Mg(2+)</name>
        <dbReference type="ChEBI" id="CHEBI:18420"/>
    </cofactor>
</comment>
<evidence type="ECO:0000256" key="4">
    <source>
        <dbReference type="ARBA" id="ARBA00007837"/>
    </source>
</evidence>
<evidence type="ECO:0000256" key="3">
    <source>
        <dbReference type="ARBA" id="ARBA00004496"/>
    </source>
</evidence>
<dbReference type="Gene3D" id="1.10.274.10">
    <property type="entry name" value="PtsI, HPr-binding domain"/>
    <property type="match status" value="1"/>
</dbReference>
<evidence type="ECO:0000259" key="21">
    <source>
        <dbReference type="Pfam" id="PF00391"/>
    </source>
</evidence>
<comment type="catalytic activity">
    <reaction evidence="1 16">
        <text>L-histidyl-[protein] + phosphoenolpyruvate = N(pros)-phospho-L-histidyl-[protein] + pyruvate</text>
        <dbReference type="Rhea" id="RHEA:23880"/>
        <dbReference type="Rhea" id="RHEA-COMP:9745"/>
        <dbReference type="Rhea" id="RHEA-COMP:9746"/>
        <dbReference type="ChEBI" id="CHEBI:15361"/>
        <dbReference type="ChEBI" id="CHEBI:29979"/>
        <dbReference type="ChEBI" id="CHEBI:58702"/>
        <dbReference type="ChEBI" id="CHEBI:64837"/>
        <dbReference type="EC" id="2.7.3.9"/>
    </reaction>
</comment>
<dbReference type="PANTHER" id="PTHR46244:SF6">
    <property type="entry name" value="PHOSPHOENOLPYRUVATE-PROTEIN PHOSPHOTRANSFERASE"/>
    <property type="match status" value="1"/>
</dbReference>
<comment type="similarity">
    <text evidence="4 16">Belongs to the PEP-utilizing enzyme family.</text>
</comment>
<sequence>MESEMPKEIVLDGIAASPGVAHGLAFVILQKELEIPVYEIPAKQLEHEKERFEKALLEARRQIAQIRHEIAERLGENEARIFDAHIMVLEDRALIEETLREMEDTAYNVEYCFREVSNRFIEAFESLQDDYLKERVKDIEDVSRRVLQILLGQTQRNLMELVSERIIVSEDITPSEAAGFDKKKVLGVLTDSGSRTSHAVIMARSMGVPAVVGLHNASEQLNNEDYILIDGYDGIVIINPTEETLFRYGELKSERQTIQRVFESSALLPATTADGHRLEIGANIGGPEDCERAIERGAEGVGLYRTESLYMQHDSFPDEEEQYAAYREVAETLAPHPVILRTLDLGGDKHLSDYFVQNESNPFMGFRAIRFCLEHRELFKDQLRAILRASAVGNVKIMYPMISTQDELVAANLLLEEAKNECRERNQKFDEKIEVGAMIEIPGAAYTCDLLAEHCQFFSIGTNDLIQYLLAVDRVNDRIAHLYEPNHPAVIRTLNTIISTANKHNIHVGVCGEMAGDPIYVPLLFGLGANEISATGTVLPEIKYLIRKMKLSDAQALAKRVLKESDPYAIKLLLTRFYEAQMSDVLEPID</sequence>
<dbReference type="InterPro" id="IPR008731">
    <property type="entry name" value="PTS_EIN"/>
</dbReference>
<feature type="domain" description="Phosphotransferase system enzyme I N-terminal" evidence="23">
    <location>
        <begin position="13"/>
        <end position="135"/>
    </location>
</feature>
<dbReference type="Pfam" id="PF05524">
    <property type="entry name" value="PEP-utilisers_N"/>
    <property type="match status" value="1"/>
</dbReference>
<keyword evidence="9 16" id="KW-0762">Sugar transport</keyword>
<gene>
    <name evidence="24" type="primary">ptsI</name>
    <name evidence="24" type="ORF">GCM10007047_28750</name>
</gene>
<dbReference type="InterPro" id="IPR040442">
    <property type="entry name" value="Pyrv_kinase-like_dom_sf"/>
</dbReference>
<comment type="function">
    <text evidence="16">General (non sugar-specific) component of the phosphoenolpyruvate-dependent sugar phosphotransferase system (sugar PTS). This major carbohydrate active-transport system catalyzes the phosphorylation of incoming sugar substrates concomitantly with their translocation across the cell membrane. Enzyme I transfers the phosphoryl group from phosphoenolpyruvate (PEP) to the phosphoryl carrier protein (HPr).</text>
</comment>
<evidence type="ECO:0000256" key="19">
    <source>
        <dbReference type="PIRSR" id="PIRSR000732-3"/>
    </source>
</evidence>
<feature type="domain" description="PEP-utilising enzyme mobile" evidence="21">
    <location>
        <begin position="164"/>
        <end position="234"/>
    </location>
</feature>
<keyword evidence="13 16" id="KW-0418">Kinase</keyword>
<dbReference type="GO" id="GO:0016301">
    <property type="term" value="F:kinase activity"/>
    <property type="evidence" value="ECO:0007669"/>
    <property type="project" value="UniProtKB-KW"/>
</dbReference>
<feature type="binding site" evidence="18">
    <location>
        <begin position="463"/>
        <end position="464"/>
    </location>
    <ligand>
        <name>phosphoenolpyruvate</name>
        <dbReference type="ChEBI" id="CHEBI:58702"/>
    </ligand>
</feature>
<dbReference type="Pfam" id="PF02896">
    <property type="entry name" value="PEP-utilizers_C"/>
    <property type="match status" value="1"/>
</dbReference>
<dbReference type="InterPro" id="IPR036637">
    <property type="entry name" value="Phosphohistidine_dom_sf"/>
</dbReference>
<keyword evidence="10 16" id="KW-0808">Transferase</keyword>
<dbReference type="SUPFAM" id="SSF51621">
    <property type="entry name" value="Phosphoenolpyruvate/pyruvate domain"/>
    <property type="match status" value="1"/>
</dbReference>
<feature type="coiled-coil region" evidence="20">
    <location>
        <begin position="42"/>
        <end position="69"/>
    </location>
</feature>
<comment type="subcellular location">
    <subcellularLocation>
        <location evidence="3 16">Cytoplasm</location>
    </subcellularLocation>
</comment>
<feature type="binding site" evidence="18">
    <location>
        <position position="474"/>
    </location>
    <ligand>
        <name>phosphoenolpyruvate</name>
        <dbReference type="ChEBI" id="CHEBI:58702"/>
    </ligand>
</feature>
<keyword evidence="25" id="KW-1185">Reference proteome</keyword>
<dbReference type="Proteomes" id="UP000642829">
    <property type="component" value="Unassembled WGS sequence"/>
</dbReference>
<evidence type="ECO:0000256" key="9">
    <source>
        <dbReference type="ARBA" id="ARBA00022597"/>
    </source>
</evidence>
<keyword evidence="14 16" id="KW-0460">Magnesium</keyword>
<dbReference type="Gene3D" id="3.20.20.60">
    <property type="entry name" value="Phosphoenolpyruvate-binding domains"/>
    <property type="match status" value="1"/>
</dbReference>
<dbReference type="GO" id="GO:0005737">
    <property type="term" value="C:cytoplasm"/>
    <property type="evidence" value="ECO:0007669"/>
    <property type="project" value="UniProtKB-SubCell"/>
</dbReference>
<dbReference type="EC" id="2.7.3.9" evidence="5 16"/>
<dbReference type="AlphaFoldDB" id="A0A8J3DJY2"/>
<reference evidence="24" key="1">
    <citation type="journal article" date="2014" name="Int. J. Syst. Evol. Microbiol.">
        <title>Complete genome sequence of Corynebacterium casei LMG S-19264T (=DSM 44701T), isolated from a smear-ripened cheese.</title>
        <authorList>
            <consortium name="US DOE Joint Genome Institute (JGI-PGF)"/>
            <person name="Walter F."/>
            <person name="Albersmeier A."/>
            <person name="Kalinowski J."/>
            <person name="Ruckert C."/>
        </authorList>
    </citation>
    <scope>NUCLEOTIDE SEQUENCE</scope>
    <source>
        <strain evidence="24">KCTC 12870</strain>
    </source>
</reference>
<feature type="active site" description="Tele-phosphohistidine intermediate" evidence="17">
    <location>
        <position position="198"/>
    </location>
</feature>
<dbReference type="NCBIfam" id="TIGR01417">
    <property type="entry name" value="PTS_I_fam"/>
    <property type="match status" value="1"/>
</dbReference>
<dbReference type="Pfam" id="PF00391">
    <property type="entry name" value="PEP-utilizers"/>
    <property type="match status" value="1"/>
</dbReference>
<evidence type="ECO:0000256" key="1">
    <source>
        <dbReference type="ARBA" id="ARBA00000683"/>
    </source>
</evidence>
<dbReference type="InterPro" id="IPR006318">
    <property type="entry name" value="PTS_EI-like"/>
</dbReference>
<keyword evidence="20" id="KW-0175">Coiled coil</keyword>
<dbReference type="SUPFAM" id="SSF52009">
    <property type="entry name" value="Phosphohistidine domain"/>
    <property type="match status" value="1"/>
</dbReference>
<evidence type="ECO:0000256" key="5">
    <source>
        <dbReference type="ARBA" id="ARBA00012232"/>
    </source>
</evidence>
<feature type="binding site" evidence="18">
    <location>
        <position position="305"/>
    </location>
    <ligand>
        <name>phosphoenolpyruvate</name>
        <dbReference type="ChEBI" id="CHEBI:58702"/>
    </ligand>
</feature>
<keyword evidence="11 16" id="KW-0598">Phosphotransferase system</keyword>
<keyword evidence="12 16" id="KW-0479">Metal-binding</keyword>